<name>A0ABP2Z645_9GAMM</name>
<dbReference type="CDD" id="cd00077">
    <property type="entry name" value="HDc"/>
    <property type="match status" value="1"/>
</dbReference>
<dbReference type="EMBL" id="AXZL01000053">
    <property type="protein sequence ID" value="ESE42310.1"/>
    <property type="molecule type" value="Genomic_DNA"/>
</dbReference>
<feature type="domain" description="HD-GYP" evidence="1">
    <location>
        <begin position="156"/>
        <end position="352"/>
    </location>
</feature>
<keyword evidence="3" id="KW-1185">Reference proteome</keyword>
<dbReference type="Pfam" id="PF11871">
    <property type="entry name" value="DUF3391"/>
    <property type="match status" value="1"/>
</dbReference>
<gene>
    <name evidence="2" type="ORF">SHD_1049</name>
</gene>
<dbReference type="SUPFAM" id="SSF109604">
    <property type="entry name" value="HD-domain/PDEase-like"/>
    <property type="match status" value="1"/>
</dbReference>
<sequence length="415" mass="46319">MACCVVSSSNLLYALGLLEMSESAESVELIKLPVSQLTLGMFVCAIDKSDQGRLAIANAGQIKHKDAIAKLTKNGIKFVWVDTERSAEHCGFKRKASNNIPPEPKKPLATRENQQKQAQVILTEAKDLIRKVLSETFEGKAIEVAPFEALADSMIESVLLDEDALRCMSALRSKDAYLLEHSVNVAFLLVTFGKYLKLDRSILREMAVGGILHDIGKIKVDNKVLHKPGKLTPEEFEHMKLHQVYALEIMNETKGLSQVSKDVCLMHHEKLDGRGYPRGLKAEEIPLHGRMSCIVDIFDALTATRCYKEAMSPAAAFKILLSLTPFHLDQELVYEFIRCVGVYPVGSLVELSDGRVGIVWTSKDRDALNPIVKCFYSLKTKRYTEVVMIDLLKSELHIERGVSPSSLDIDPKPFY</sequence>
<dbReference type="Pfam" id="PF13487">
    <property type="entry name" value="HD_5"/>
    <property type="match status" value="1"/>
</dbReference>
<dbReference type="InterPro" id="IPR021812">
    <property type="entry name" value="DUF3391"/>
</dbReference>
<dbReference type="PANTHER" id="PTHR43155:SF2">
    <property type="entry name" value="CYCLIC DI-GMP PHOSPHODIESTERASE PA4108"/>
    <property type="match status" value="1"/>
</dbReference>
<evidence type="ECO:0000313" key="2">
    <source>
        <dbReference type="EMBL" id="ESE42310.1"/>
    </source>
</evidence>
<proteinExistence type="predicted"/>
<dbReference type="PROSITE" id="PS51832">
    <property type="entry name" value="HD_GYP"/>
    <property type="match status" value="1"/>
</dbReference>
<reference evidence="2 3" key="1">
    <citation type="journal article" date="2013" name="Genome Announc.">
        <title>Draft Genome Sequence of Shewanella decolorationis S12, a Dye-Degrading Bacterium Isolated from a Wastewater Treatment Plant.</title>
        <authorList>
            <person name="Xu M."/>
            <person name="Fang Y."/>
            <person name="Liu J."/>
            <person name="Chen X."/>
            <person name="Sun G."/>
            <person name="Guo J."/>
            <person name="Hua Z."/>
            <person name="Tu Q."/>
            <person name="Wu L."/>
            <person name="Zhou J."/>
            <person name="Liu X."/>
        </authorList>
    </citation>
    <scope>NUCLEOTIDE SEQUENCE [LARGE SCALE GENOMIC DNA]</scope>
    <source>
        <strain evidence="2 3">S12</strain>
    </source>
</reference>
<dbReference type="Gene3D" id="1.10.3210.10">
    <property type="entry name" value="Hypothetical protein af1432"/>
    <property type="match status" value="1"/>
</dbReference>
<dbReference type="PANTHER" id="PTHR43155">
    <property type="entry name" value="CYCLIC DI-GMP PHOSPHODIESTERASE PA4108-RELATED"/>
    <property type="match status" value="1"/>
</dbReference>
<comment type="caution">
    <text evidence="2">The sequence shown here is derived from an EMBL/GenBank/DDBJ whole genome shotgun (WGS) entry which is preliminary data.</text>
</comment>
<dbReference type="Proteomes" id="UP000017548">
    <property type="component" value="Unassembled WGS sequence"/>
</dbReference>
<accession>A0ABP2Z645</accession>
<protein>
    <submittedName>
        <fullName evidence="2">Metal dependent phosphohydrolase</fullName>
    </submittedName>
</protein>
<evidence type="ECO:0000313" key="3">
    <source>
        <dbReference type="Proteomes" id="UP000017548"/>
    </source>
</evidence>
<dbReference type="InterPro" id="IPR003607">
    <property type="entry name" value="HD/PDEase_dom"/>
</dbReference>
<organism evidence="2 3">
    <name type="scientific">Shewanella decolorationis S12</name>
    <dbReference type="NCBI Taxonomy" id="1353536"/>
    <lineage>
        <taxon>Bacteria</taxon>
        <taxon>Pseudomonadati</taxon>
        <taxon>Pseudomonadota</taxon>
        <taxon>Gammaproteobacteria</taxon>
        <taxon>Alteromonadales</taxon>
        <taxon>Shewanellaceae</taxon>
        <taxon>Shewanella</taxon>
    </lineage>
</organism>
<evidence type="ECO:0000259" key="1">
    <source>
        <dbReference type="PROSITE" id="PS51832"/>
    </source>
</evidence>
<dbReference type="SMART" id="SM00471">
    <property type="entry name" value="HDc"/>
    <property type="match status" value="1"/>
</dbReference>
<dbReference type="InterPro" id="IPR037522">
    <property type="entry name" value="HD_GYP_dom"/>
</dbReference>